<proteinExistence type="predicted"/>
<dbReference type="AlphaFoldDB" id="A0A0L6JSW1"/>
<dbReference type="Proteomes" id="UP000036923">
    <property type="component" value="Unassembled WGS sequence"/>
</dbReference>
<dbReference type="RefSeq" id="WP_050753654.1">
    <property type="nucleotide sequence ID" value="NZ_JQKC01000002.1"/>
</dbReference>
<reference evidence="2" key="1">
    <citation type="submission" date="2015-07" db="EMBL/GenBank/DDBJ databases">
        <title>Near-Complete Genome Sequence of the Cellulolytic Bacterium Bacteroides (Pseudobacteroides) cellulosolvens ATCC 35603.</title>
        <authorList>
            <person name="Dassa B."/>
            <person name="Utturkar S.M."/>
            <person name="Klingeman D.M."/>
            <person name="Hurt R.A."/>
            <person name="Keller M."/>
            <person name="Xu J."/>
            <person name="Reddy Y.H.K."/>
            <person name="Borovok I."/>
            <person name="Grinberg I.R."/>
            <person name="Lamed R."/>
            <person name="Zhivin O."/>
            <person name="Bayer E.A."/>
            <person name="Brown S.D."/>
        </authorList>
    </citation>
    <scope>NUCLEOTIDE SEQUENCE [LARGE SCALE GENOMIC DNA]</scope>
    <source>
        <strain evidence="2">DSM 2933</strain>
    </source>
</reference>
<dbReference type="EMBL" id="LGTC01000001">
    <property type="protein sequence ID" value="KNY28780.1"/>
    <property type="molecule type" value="Genomic_DNA"/>
</dbReference>
<accession>A0A0L6JSW1</accession>
<dbReference type="STRING" id="398512.Bccel_4054"/>
<evidence type="ECO:0000313" key="2">
    <source>
        <dbReference type="Proteomes" id="UP000036923"/>
    </source>
</evidence>
<gene>
    <name evidence="1" type="ORF">Bccel_4054</name>
</gene>
<comment type="caution">
    <text evidence="1">The sequence shown here is derived from an EMBL/GenBank/DDBJ whole genome shotgun (WGS) entry which is preliminary data.</text>
</comment>
<keyword evidence="2" id="KW-1185">Reference proteome</keyword>
<dbReference type="eggNOG" id="COG2849">
    <property type="taxonomic scope" value="Bacteria"/>
</dbReference>
<sequence length="322" mass="35526">MKMSLTTKYGILNGLSRCEFYDCGSIRECTLNSFNQIPTNYGVLLAQYDDSNPRKKFTKSMSFYESGALKTIALEEQTLIRTPAGTFTAELISFYESGAIKRLFPLNGKITGYWSEDDEYKMASELTLKIGNETIKTKAISIYFYESGAIKGLTLWPQDRLKVSIPSGKTIYARIGSTFYSDGSIKSLEPYIPVGVDTPIGKLEAFNASAIGINGDTNSLRFDTSGKVIHLMTSTDKITVTVPSGTDTSYQPRLVPNPLIPDKKEISPLTVEFKGNQVIFNNSARYDIDKHSFEVSPSFFTDYASSCGDCGSCKAYSSCTLP</sequence>
<protein>
    <submittedName>
        <fullName evidence="1">Uncharacterized protein</fullName>
    </submittedName>
</protein>
<organism evidence="1 2">
    <name type="scientific">Pseudobacteroides cellulosolvens ATCC 35603 = DSM 2933</name>
    <dbReference type="NCBI Taxonomy" id="398512"/>
    <lineage>
        <taxon>Bacteria</taxon>
        <taxon>Bacillati</taxon>
        <taxon>Bacillota</taxon>
        <taxon>Clostridia</taxon>
        <taxon>Eubacteriales</taxon>
        <taxon>Oscillospiraceae</taxon>
        <taxon>Pseudobacteroides</taxon>
    </lineage>
</organism>
<name>A0A0L6JSW1_9FIRM</name>
<dbReference type="PATRIC" id="fig|398512.5.peg.4239"/>
<dbReference type="OrthoDB" id="594021at2"/>
<evidence type="ECO:0000313" key="1">
    <source>
        <dbReference type="EMBL" id="KNY28780.1"/>
    </source>
</evidence>